<comment type="caution">
    <text evidence="2">The sequence shown here is derived from an EMBL/GenBank/DDBJ whole genome shotgun (WGS) entry which is preliminary data.</text>
</comment>
<evidence type="ECO:0000256" key="1">
    <source>
        <dbReference type="SAM" id="MobiDB-lite"/>
    </source>
</evidence>
<feature type="region of interest" description="Disordered" evidence="1">
    <location>
        <begin position="231"/>
        <end position="292"/>
    </location>
</feature>
<feature type="region of interest" description="Disordered" evidence="1">
    <location>
        <begin position="443"/>
        <end position="463"/>
    </location>
</feature>
<proteinExistence type="predicted"/>
<name>A0A9X0CCU6_9CNID</name>
<evidence type="ECO:0000313" key="2">
    <source>
        <dbReference type="EMBL" id="KAJ7321459.1"/>
    </source>
</evidence>
<evidence type="ECO:0000313" key="3">
    <source>
        <dbReference type="Proteomes" id="UP001163046"/>
    </source>
</evidence>
<dbReference type="EMBL" id="MU827827">
    <property type="protein sequence ID" value="KAJ7321459.1"/>
    <property type="molecule type" value="Genomic_DNA"/>
</dbReference>
<organism evidence="2 3">
    <name type="scientific">Desmophyllum pertusum</name>
    <dbReference type="NCBI Taxonomy" id="174260"/>
    <lineage>
        <taxon>Eukaryota</taxon>
        <taxon>Metazoa</taxon>
        <taxon>Cnidaria</taxon>
        <taxon>Anthozoa</taxon>
        <taxon>Hexacorallia</taxon>
        <taxon>Scleractinia</taxon>
        <taxon>Caryophylliina</taxon>
        <taxon>Caryophylliidae</taxon>
        <taxon>Desmophyllum</taxon>
    </lineage>
</organism>
<accession>A0A9X0CCU6</accession>
<dbReference type="Proteomes" id="UP001163046">
    <property type="component" value="Unassembled WGS sequence"/>
</dbReference>
<feature type="region of interest" description="Disordered" evidence="1">
    <location>
        <begin position="59"/>
        <end position="98"/>
    </location>
</feature>
<dbReference type="AlphaFoldDB" id="A0A9X0CCU6"/>
<sequence length="494" mass="54960">MPPPVVETECVEELEELANVGRTERQVAAIASSHHLSAMYDHHHHHDDLKKHVRDLPLDSEPVRHSSDDKKTHDEVSSHKLDHRSAESPEAPPPGNLFRVPSILEQMVDELPADRPLFRVPSVLEQMMDEPPAEVGNNSPNPPDVDEYRLDSAEFASDRQEGSSHSHHALHVPGSAVAVTTCRDLHFRDSEAGFILGDTEVAPAAEGKSSFSEALEGGDYNNENCEFPLDEEEQAEARHKKSPSSQEDEGLIDEKLNISSSNGDNENHEASNDEGISNRSLEENRSGSANDPMLNQIPKVSDLFSNPDSNIQFYIGDEMHEFHDSDPLSSREENLDNNFYSEGGRAKLAEDVNKVDANFDAVNEELKMAPEESPEKGAPSLVVAAEPRIPSFNELYNNEGEDQGFEEDAADDEACDDYWALDEPGNLPNGLDCGRLETDEIESHHHDELLRPKPPPGRSERGCISARLRRYKPTKSRLDFIRPLVAISDKPEFI</sequence>
<feature type="compositionally biased region" description="Basic and acidic residues" evidence="1">
    <location>
        <begin position="59"/>
        <end position="87"/>
    </location>
</feature>
<protein>
    <submittedName>
        <fullName evidence="2">Uncharacterized protein</fullName>
    </submittedName>
</protein>
<keyword evidence="3" id="KW-1185">Reference proteome</keyword>
<reference evidence="2" key="1">
    <citation type="submission" date="2023-01" db="EMBL/GenBank/DDBJ databases">
        <title>Genome assembly of the deep-sea coral Lophelia pertusa.</title>
        <authorList>
            <person name="Herrera S."/>
            <person name="Cordes E."/>
        </authorList>
    </citation>
    <scope>NUCLEOTIDE SEQUENCE</scope>
    <source>
        <strain evidence="2">USNM1676648</strain>
        <tissue evidence="2">Polyp</tissue>
    </source>
</reference>
<gene>
    <name evidence="2" type="ORF">OS493_034812</name>
</gene>